<feature type="compositionally biased region" description="Low complexity" evidence="1">
    <location>
        <begin position="611"/>
        <end position="621"/>
    </location>
</feature>
<gene>
    <name evidence="2" type="ORF">EIP91_005052</name>
</gene>
<dbReference type="Proteomes" id="UP000292702">
    <property type="component" value="Unassembled WGS sequence"/>
</dbReference>
<feature type="compositionally biased region" description="Polar residues" evidence="1">
    <location>
        <begin position="562"/>
        <end position="591"/>
    </location>
</feature>
<keyword evidence="3" id="KW-1185">Reference proteome</keyword>
<feature type="region of interest" description="Disordered" evidence="1">
    <location>
        <begin position="508"/>
        <end position="546"/>
    </location>
</feature>
<dbReference type="AlphaFoldDB" id="A0A4R0RMR5"/>
<feature type="compositionally biased region" description="Polar residues" evidence="1">
    <location>
        <begin position="247"/>
        <end position="265"/>
    </location>
</feature>
<feature type="compositionally biased region" description="Basic and acidic residues" evidence="1">
    <location>
        <begin position="321"/>
        <end position="338"/>
    </location>
</feature>
<feature type="compositionally biased region" description="Acidic residues" evidence="1">
    <location>
        <begin position="416"/>
        <end position="426"/>
    </location>
</feature>
<feature type="compositionally biased region" description="Low complexity" evidence="1">
    <location>
        <begin position="380"/>
        <end position="389"/>
    </location>
</feature>
<evidence type="ECO:0000256" key="1">
    <source>
        <dbReference type="SAM" id="MobiDB-lite"/>
    </source>
</evidence>
<feature type="compositionally biased region" description="Basic and acidic residues" evidence="1">
    <location>
        <begin position="429"/>
        <end position="440"/>
    </location>
</feature>
<evidence type="ECO:0000313" key="2">
    <source>
        <dbReference type="EMBL" id="TCD70070.1"/>
    </source>
</evidence>
<feature type="compositionally biased region" description="Polar residues" evidence="1">
    <location>
        <begin position="190"/>
        <end position="207"/>
    </location>
</feature>
<feature type="compositionally biased region" description="Low complexity" evidence="1">
    <location>
        <begin position="115"/>
        <end position="139"/>
    </location>
</feature>
<feature type="compositionally biased region" description="Polar residues" evidence="1">
    <location>
        <begin position="441"/>
        <end position="457"/>
    </location>
</feature>
<accession>A0A4R0RMR5</accession>
<proteinExistence type="predicted"/>
<feature type="region of interest" description="Disordered" evidence="1">
    <location>
        <begin position="1"/>
        <end position="357"/>
    </location>
</feature>
<feature type="compositionally biased region" description="Basic and acidic residues" evidence="1">
    <location>
        <begin position="30"/>
        <end position="52"/>
    </location>
</feature>
<feature type="compositionally biased region" description="Low complexity" evidence="1">
    <location>
        <begin position="632"/>
        <end position="652"/>
    </location>
</feature>
<dbReference type="STRING" id="92696.A0A4R0RMR5"/>
<feature type="compositionally biased region" description="Low complexity" evidence="1">
    <location>
        <begin position="468"/>
        <end position="484"/>
    </location>
</feature>
<feature type="region of interest" description="Disordered" evidence="1">
    <location>
        <begin position="370"/>
        <end position="495"/>
    </location>
</feature>
<evidence type="ECO:0000313" key="3">
    <source>
        <dbReference type="Proteomes" id="UP000292702"/>
    </source>
</evidence>
<comment type="caution">
    <text evidence="2">The sequence shown here is derived from an EMBL/GenBank/DDBJ whole genome shotgun (WGS) entry which is preliminary data.</text>
</comment>
<feature type="compositionally biased region" description="Polar residues" evidence="1">
    <location>
        <begin position="398"/>
        <end position="409"/>
    </location>
</feature>
<feature type="region of interest" description="Disordered" evidence="1">
    <location>
        <begin position="767"/>
        <end position="820"/>
    </location>
</feature>
<feature type="region of interest" description="Disordered" evidence="1">
    <location>
        <begin position="561"/>
        <end position="652"/>
    </location>
</feature>
<protein>
    <submittedName>
        <fullName evidence="2">Uncharacterized protein</fullName>
    </submittedName>
</protein>
<name>A0A4R0RMR5_9APHY</name>
<dbReference type="EMBL" id="RWJN01000028">
    <property type="protein sequence ID" value="TCD70070.1"/>
    <property type="molecule type" value="Genomic_DNA"/>
</dbReference>
<sequence>MGDTHQTPVPVIPQKRPASPGDKTSEAPTDDLRKAKRMSLEDKSAKRMESELRSWGFKGSNAESAPVKPVNSLPKAELQAVPTQRLPASKPNRSDDLSSNRHHAHASGSVTKNTSGSSSVASAGQAHSSRSSSTQPASSTNGVQAILSAGTGPRPPQAKVPIALPHAASAKDTAKATSSTLASKRVDRVPSSTNSVQAIPTSSTGTRPPQAKAPIALPHAPSAKDAPSASKATSSALAPKRVERATSGANGVQAVPTSSTVTRPSQVKAPIASPHAASAKDTPSASKATPGALASKQVDRGLPQGTHIQAKPAEKSQGQKVKRETTRETIQKPPRDESPYPLDRLSSDPIDDWSDFHPLDLARSGIALKATYSREKAGGTTTTSSSKTSKFPHGKPSQVATSVSEQRSPLSFEDLLIAEDAPEQWSEEQLPRAKDVRSRSSDAATLSQTQSPSVSTHQIHRRQQNSIVPSRLPSAGSSSSFAVSTPLRTHQLQQDKLARLKQIDLLSEARAKPAPTSAAAPPVRQDKHLPASTASSSSSAQTKVPSTASLAAKHVNIDIGGPTSSLAAQGTRPPSTATAQAHQRSQTSNPTDGRISSHRPPPPASRTRTESAPVPGAASVSSRDRHLPSTGSAVSSRKMSSATSSASMPASARDSYLKARRLLDELPTYTRSWQSASESLSKMQSMLSYFSESMRDSPSTHKLSPGASSSRIQRVDPVKIEPAKPKLKPSSPQVPLPVAKSIPIIEPAKRKHKQDWTASQIPLVHTLPDVKYGPPTKHKPKQEWAASQMPLDSTLTDVKYGPPKHKKRKTSTDGMQHATPATGVRSASIPLPYRPQLEPHLHIYVHKATLFGVNYSRLRPPPNLTTS</sequence>
<feature type="compositionally biased region" description="Low complexity" evidence="1">
    <location>
        <begin position="531"/>
        <end position="540"/>
    </location>
</feature>
<feature type="compositionally biased region" description="Low complexity" evidence="1">
    <location>
        <begin position="167"/>
        <end position="183"/>
    </location>
</feature>
<organism evidence="2 3">
    <name type="scientific">Steccherinum ochraceum</name>
    <dbReference type="NCBI Taxonomy" id="92696"/>
    <lineage>
        <taxon>Eukaryota</taxon>
        <taxon>Fungi</taxon>
        <taxon>Dikarya</taxon>
        <taxon>Basidiomycota</taxon>
        <taxon>Agaricomycotina</taxon>
        <taxon>Agaricomycetes</taxon>
        <taxon>Polyporales</taxon>
        <taxon>Steccherinaceae</taxon>
        <taxon>Steccherinum</taxon>
    </lineage>
</organism>
<feature type="compositionally biased region" description="Low complexity" evidence="1">
    <location>
        <begin position="220"/>
        <end position="239"/>
    </location>
</feature>
<reference evidence="2 3" key="1">
    <citation type="submission" date="2018-11" db="EMBL/GenBank/DDBJ databases">
        <title>Genome assembly of Steccherinum ochraceum LE-BIN_3174, the white-rot fungus of the Steccherinaceae family (The Residual Polyporoid clade, Polyporales, Basidiomycota).</title>
        <authorList>
            <person name="Fedorova T.V."/>
            <person name="Glazunova O.A."/>
            <person name="Landesman E.O."/>
            <person name="Moiseenko K.V."/>
            <person name="Psurtseva N.V."/>
            <person name="Savinova O.S."/>
            <person name="Shakhova N.V."/>
            <person name="Tyazhelova T.V."/>
            <person name="Vasina D.V."/>
        </authorList>
    </citation>
    <scope>NUCLEOTIDE SEQUENCE [LARGE SCALE GENOMIC DNA]</scope>
    <source>
        <strain evidence="2 3">LE-BIN_3174</strain>
    </source>
</reference>
<feature type="compositionally biased region" description="Low complexity" evidence="1">
    <location>
        <begin position="512"/>
        <end position="522"/>
    </location>
</feature>